<evidence type="ECO:0000313" key="2">
    <source>
        <dbReference type="EMBL" id="RJE26267.1"/>
    </source>
</evidence>
<feature type="compositionally biased region" description="Polar residues" evidence="1">
    <location>
        <begin position="7"/>
        <end position="26"/>
    </location>
</feature>
<evidence type="ECO:0000313" key="3">
    <source>
        <dbReference type="Proteomes" id="UP000266188"/>
    </source>
</evidence>
<feature type="compositionally biased region" description="Polar residues" evidence="1">
    <location>
        <begin position="75"/>
        <end position="108"/>
    </location>
</feature>
<sequence>MAVAPLESSSTPPRDTSTEPTRPSNDSMEDIDPQSTRKRPRLDSGSGACETLATDKSSIPRMSEQSEPASAVPEQETSTSASRPPTNRVTINMKSPKSIDMSSETLDSSPDGAAPRTQSTEIDGNNASAAISVSSSPAQSPEIEVAEVEDMDQDPNASNWKPLGQALRDRANAEVVQLHDQYSLADMFPKFHDHLEQPGSLEQIALIIEKGSPSDVKVFLDLKTWLDHVVHNLDQLTHETFIDDRDFWEDLPILIESLLRRGSDFQPDEGEGTWACFEEFFLCYAQLALHLIHLDTLGLKHMLEHPEIQVLDLKSKFYLAPLGWILQISGIPFFQALEKMYGSEVADMVARIGDHLGSPPLDTVHQLSEFCRCAMALVPQWPILSQSLITVLVITGQLVESGFERRRYGADDNLIDSPVYMMTLKSVYGLLRDLDEKYQVHISKKSPWVGNDTSEALISRMSAAYQSICLRDPRFALQTVANDLSIDLSSATTPEDRASVIYYDWRFRILKKQIIDGRMELRVHGMETMQSDLVNVWKQYFQGNPPGIMHPVVSYLVAFLREHKIVDYVLGIDSHPQLISRSYNIVGFLIVTSTYTDVDTDTIWETVIESQDPRTVSEVLGMFSKIFQMHQLEALLYLSSKLLDLPLDRFDGRMIEHAEQLLHTIREKYAERNRHAPWDTLYVDAIPVRLCVRLIRDSSAAEELSVEQKTHLQKFAGAQLSQFINVGLSETDKMETYERCIQDIAEMNQFTTGSLQALHALLPNYELQEIRKLATDFDLTRLVINEISHVLEMNQTDFTDPFSRAGFGSRVNILARIIDKVPDTITDDLADILWKKVFTSKNLVYYARRSLWDMLCAVTVRSTKRNPFVDHCIEACLPQLLPGDYSLELLSFVKQTIGYEIRFDPPQLACENEVISIPGMDRVWNLILNAPPCSIETEATDFAIEVYLDHNLINRSPRSAVEATHIALVDRCVEQLKSAAAKLKAVNEDAIPGNDVSMITAASDIEIQAEELRFSRSLLFLRQLLHGLRTRPQYSPPQGPPPDLPGKPVKGELVSINYQAFHGGASSKIRSLRIGDLSTASELVDRLVELTGFSKFSTIYGGQKIGLLENPDVTVRDLKLRSGLLIVRRDADSREVSLAGRRQSLTLVDSEVLKHFDNLYDLLFLEDHLAREIYEFLVVFPPQERALQLVKSENKTEDEMFPMEKPYSFLYSVNALSACLAEESSEASPNESFISRSIAVLVAALTRSELSEAIEKNSMKLSLASSLVECLRTALSVTYQLQSDSPVISNPVPLVERLLGFLEIGRHLPSTSLSPIDIQKLICNSFAILTDTSVHGLEFWTAVKRLVQLDQLLVSLLLDEKRQEVRKEISEIIVIACSPLQMAKDSAKSSNGKIQKPTAAPENTLKTDVLTTIWDAFARTLPQAANFVPQSQEFFEVALLIFYLMGEKSPSTLRLSEYLKQWGAIMREYRTEQVCSQIK</sequence>
<evidence type="ECO:0000256" key="1">
    <source>
        <dbReference type="SAM" id="MobiDB-lite"/>
    </source>
</evidence>
<comment type="caution">
    <text evidence="2">The sequence shown here is derived from an EMBL/GenBank/DDBJ whole genome shotgun (WGS) entry which is preliminary data.</text>
</comment>
<dbReference type="STRING" id="2070753.A0A3A2ZY31"/>
<dbReference type="GO" id="GO:0016787">
    <property type="term" value="F:hydrolase activity"/>
    <property type="evidence" value="ECO:0007669"/>
    <property type="project" value="UniProtKB-KW"/>
</dbReference>
<name>A0A3A2ZY31_9EURO</name>
<gene>
    <name evidence="2" type="ORF">PHISCL_01425</name>
</gene>
<keyword evidence="2" id="KW-0378">Hydrolase</keyword>
<feature type="region of interest" description="Disordered" evidence="1">
    <location>
        <begin position="1"/>
        <end position="123"/>
    </location>
</feature>
<dbReference type="OrthoDB" id="420187at2759"/>
<protein>
    <submittedName>
        <fullName evidence="2">Hydrolase</fullName>
    </submittedName>
</protein>
<accession>A0A3A2ZY31</accession>
<organism evidence="2 3">
    <name type="scientific">Aspergillus sclerotialis</name>
    <dbReference type="NCBI Taxonomy" id="2070753"/>
    <lineage>
        <taxon>Eukaryota</taxon>
        <taxon>Fungi</taxon>
        <taxon>Dikarya</taxon>
        <taxon>Ascomycota</taxon>
        <taxon>Pezizomycotina</taxon>
        <taxon>Eurotiomycetes</taxon>
        <taxon>Eurotiomycetidae</taxon>
        <taxon>Eurotiales</taxon>
        <taxon>Aspergillaceae</taxon>
        <taxon>Aspergillus</taxon>
        <taxon>Aspergillus subgen. Polypaecilum</taxon>
    </lineage>
</organism>
<dbReference type="EMBL" id="MVGC01000026">
    <property type="protein sequence ID" value="RJE26267.1"/>
    <property type="molecule type" value="Genomic_DNA"/>
</dbReference>
<proteinExistence type="predicted"/>
<reference evidence="3" key="1">
    <citation type="submission" date="2017-02" db="EMBL/GenBank/DDBJ databases">
        <authorList>
            <person name="Tafer H."/>
            <person name="Lopandic K."/>
        </authorList>
    </citation>
    <scope>NUCLEOTIDE SEQUENCE [LARGE SCALE GENOMIC DNA]</scope>
    <source>
        <strain evidence="3">CBS 366.77</strain>
    </source>
</reference>
<keyword evidence="3" id="KW-1185">Reference proteome</keyword>
<dbReference type="Proteomes" id="UP000266188">
    <property type="component" value="Unassembled WGS sequence"/>
</dbReference>